<gene>
    <name evidence="1" type="ORF">OF122_14135</name>
</gene>
<name>A0ABY6INA3_9HYPH</name>
<dbReference type="EMBL" id="CP107716">
    <property type="protein sequence ID" value="UYQ71180.1"/>
    <property type="molecule type" value="Genomic_DNA"/>
</dbReference>
<reference evidence="1" key="1">
    <citation type="submission" date="2022-10" db="EMBL/GenBank/DDBJ databases">
        <title>YIM 151497 complete genome.</title>
        <authorList>
            <person name="Chen X."/>
        </authorList>
    </citation>
    <scope>NUCLEOTIDE SEQUENCE</scope>
    <source>
        <strain evidence="1">YIM 151497</strain>
    </source>
</reference>
<evidence type="ECO:0000313" key="1">
    <source>
        <dbReference type="EMBL" id="UYQ71180.1"/>
    </source>
</evidence>
<evidence type="ECO:0008006" key="3">
    <source>
        <dbReference type="Google" id="ProtNLM"/>
    </source>
</evidence>
<protein>
    <recommendedName>
        <fullName evidence="3">DUF47 domain-containing protein</fullName>
    </recommendedName>
</protein>
<sequence>MLVLSQNIDTEASKDITSRLRSILADLAPQCACHDELDAALVRFTQSERTDDLKRRLAQARDARDLIRGLVELLAELDEIDADEPDKTAFDELGLLFKDIETAALRGARLLTETLLAPNP</sequence>
<dbReference type="RefSeq" id="WP_264224840.1">
    <property type="nucleotide sequence ID" value="NZ_CP107716.1"/>
</dbReference>
<accession>A0ABY6INA3</accession>
<evidence type="ECO:0000313" key="2">
    <source>
        <dbReference type="Proteomes" id="UP001163882"/>
    </source>
</evidence>
<keyword evidence="2" id="KW-1185">Reference proteome</keyword>
<organism evidence="1 2">
    <name type="scientific">Pelagibacterium flavum</name>
    <dbReference type="NCBI Taxonomy" id="2984530"/>
    <lineage>
        <taxon>Bacteria</taxon>
        <taxon>Pseudomonadati</taxon>
        <taxon>Pseudomonadota</taxon>
        <taxon>Alphaproteobacteria</taxon>
        <taxon>Hyphomicrobiales</taxon>
        <taxon>Devosiaceae</taxon>
        <taxon>Pelagibacterium</taxon>
    </lineage>
</organism>
<proteinExistence type="predicted"/>
<dbReference type="Proteomes" id="UP001163882">
    <property type="component" value="Chromosome"/>
</dbReference>